<protein>
    <recommendedName>
        <fullName evidence="1">Transposase IS4-like domain-containing protein</fullName>
    </recommendedName>
</protein>
<evidence type="ECO:0000313" key="3">
    <source>
        <dbReference type="Proteomes" id="UP001501585"/>
    </source>
</evidence>
<dbReference type="RefSeq" id="WP_344164961.1">
    <property type="nucleotide sequence ID" value="NZ_BAAAPC010000022.1"/>
</dbReference>
<evidence type="ECO:0000259" key="1">
    <source>
        <dbReference type="Pfam" id="PF01609"/>
    </source>
</evidence>
<dbReference type="PANTHER" id="PTHR30007">
    <property type="entry name" value="PHP DOMAIN PROTEIN"/>
    <property type="match status" value="1"/>
</dbReference>
<dbReference type="Proteomes" id="UP001501585">
    <property type="component" value="Unassembled WGS sequence"/>
</dbReference>
<feature type="domain" description="Transposase IS4-like" evidence="1">
    <location>
        <begin position="9"/>
        <end position="144"/>
    </location>
</feature>
<organism evidence="2 3">
    <name type="scientific">Nocardiopsis rhodophaea</name>
    <dbReference type="NCBI Taxonomy" id="280238"/>
    <lineage>
        <taxon>Bacteria</taxon>
        <taxon>Bacillati</taxon>
        <taxon>Actinomycetota</taxon>
        <taxon>Actinomycetes</taxon>
        <taxon>Streptosporangiales</taxon>
        <taxon>Nocardiopsidaceae</taxon>
        <taxon>Nocardiopsis</taxon>
    </lineage>
</organism>
<gene>
    <name evidence="2" type="ORF">GCM10009799_44440</name>
</gene>
<proteinExistence type="predicted"/>
<dbReference type="InterPro" id="IPR002559">
    <property type="entry name" value="Transposase_11"/>
</dbReference>
<keyword evidence="3" id="KW-1185">Reference proteome</keyword>
<reference evidence="2 3" key="1">
    <citation type="journal article" date="2019" name="Int. J. Syst. Evol. Microbiol.">
        <title>The Global Catalogue of Microorganisms (GCM) 10K type strain sequencing project: providing services to taxonomists for standard genome sequencing and annotation.</title>
        <authorList>
            <consortium name="The Broad Institute Genomics Platform"/>
            <consortium name="The Broad Institute Genome Sequencing Center for Infectious Disease"/>
            <person name="Wu L."/>
            <person name="Ma J."/>
        </authorList>
    </citation>
    <scope>NUCLEOTIDE SEQUENCE [LARGE SCALE GENOMIC DNA]</scope>
    <source>
        <strain evidence="2 3">JCM 15313</strain>
    </source>
</reference>
<sequence length="152" mass="17169">MRGVDSVSRAWRGWDPGTKASGRKRRIAVDVLGLVLGVLVTPADVRDRDAARTLLARIAAAHWMLRLVWADAGYAGGLVERAATRLRTAVAIVRTPPGRSTFVVLPRRWVVERTLAWTNKHRRCVCDYERLPAHHEAMVLWATTWHMLTRLT</sequence>
<dbReference type="Pfam" id="PF01609">
    <property type="entry name" value="DDE_Tnp_1"/>
    <property type="match status" value="1"/>
</dbReference>
<dbReference type="EMBL" id="BAAAPC010000022">
    <property type="protein sequence ID" value="GAA2011272.1"/>
    <property type="molecule type" value="Genomic_DNA"/>
</dbReference>
<dbReference type="PANTHER" id="PTHR30007:SF0">
    <property type="entry name" value="TRANSPOSASE"/>
    <property type="match status" value="1"/>
</dbReference>
<comment type="caution">
    <text evidence="2">The sequence shown here is derived from an EMBL/GenBank/DDBJ whole genome shotgun (WGS) entry which is preliminary data.</text>
</comment>
<accession>A0ABN2TJB5</accession>
<name>A0ABN2TJB5_9ACTN</name>
<evidence type="ECO:0000313" key="2">
    <source>
        <dbReference type="EMBL" id="GAA2011272.1"/>
    </source>
</evidence>